<protein>
    <submittedName>
        <fullName evidence="2">Uncharacterized protein</fullName>
    </submittedName>
</protein>
<keyword evidence="2" id="KW-0614">Plasmid</keyword>
<dbReference type="RefSeq" id="WP_099505588.1">
    <property type="nucleotide sequence ID" value="NZ_CP026654.1"/>
</dbReference>
<feature type="region of interest" description="Disordered" evidence="1">
    <location>
        <begin position="48"/>
        <end position="74"/>
    </location>
</feature>
<dbReference type="EMBL" id="CP026654">
    <property type="protein sequence ID" value="AVH61864.1"/>
    <property type="molecule type" value="Genomic_DNA"/>
</dbReference>
<accession>A0ABN5IFA1</accession>
<feature type="compositionally biased region" description="Basic and acidic residues" evidence="1">
    <location>
        <begin position="49"/>
        <end position="58"/>
    </location>
</feature>
<geneLocation type="plasmid" evidence="2 3">
    <name>unnamed2</name>
</geneLocation>
<organism evidence="2 3">
    <name type="scientific">Streptomyces dengpaensis</name>
    <dbReference type="NCBI Taxonomy" id="2049881"/>
    <lineage>
        <taxon>Bacteria</taxon>
        <taxon>Bacillati</taxon>
        <taxon>Actinomycetota</taxon>
        <taxon>Actinomycetes</taxon>
        <taxon>Kitasatosporales</taxon>
        <taxon>Streptomycetaceae</taxon>
        <taxon>Streptomyces</taxon>
    </lineage>
</organism>
<keyword evidence="3" id="KW-1185">Reference proteome</keyword>
<sequence length="74" mass="8647">MANQHKEKLRGVRGVDDQLWKDFETATARKSTDRSAELRRYIEWYVGRPDTDFPERPELAAAPPTDVDQLTEDR</sequence>
<evidence type="ECO:0000313" key="2">
    <source>
        <dbReference type="EMBL" id="AVH61864.1"/>
    </source>
</evidence>
<gene>
    <name evidence="2" type="ORF">C4B68_40885</name>
</gene>
<evidence type="ECO:0000313" key="3">
    <source>
        <dbReference type="Proteomes" id="UP000238413"/>
    </source>
</evidence>
<reference evidence="2 3" key="1">
    <citation type="submission" date="2018-02" db="EMBL/GenBank/DDBJ databases">
        <title>Complete genome sequence of Streptomyces dengpaensis, the producer of angucyclines.</title>
        <authorList>
            <person name="Yumei L."/>
        </authorList>
    </citation>
    <scope>NUCLEOTIDE SEQUENCE [LARGE SCALE GENOMIC DNA]</scope>
    <source>
        <strain evidence="2 3">XZHG99</strain>
        <plasmid evidence="2 3">unnamed2</plasmid>
    </source>
</reference>
<proteinExistence type="predicted"/>
<name>A0ABN5IFA1_9ACTN</name>
<evidence type="ECO:0000256" key="1">
    <source>
        <dbReference type="SAM" id="MobiDB-lite"/>
    </source>
</evidence>
<dbReference type="Proteomes" id="UP000238413">
    <property type="component" value="Plasmid unnamed2"/>
</dbReference>